<dbReference type="AlphaFoldDB" id="A0A1S1QJ55"/>
<gene>
    <name evidence="2" type="ORF">CC117_23725</name>
</gene>
<dbReference type="InterPro" id="IPR045394">
    <property type="entry name" value="Abhydrolase_dom"/>
</dbReference>
<accession>A0A1S1QJ55</accession>
<comment type="caution">
    <text evidence="2">The sequence shown here is derived from an EMBL/GenBank/DDBJ whole genome shotgun (WGS) entry which is preliminary data.</text>
</comment>
<protein>
    <recommendedName>
        <fullName evidence="1">Alpha/beta hydrolase domain-containing protein</fullName>
    </recommendedName>
</protein>
<dbReference type="Proteomes" id="UP000179627">
    <property type="component" value="Unassembled WGS sequence"/>
</dbReference>
<dbReference type="OrthoDB" id="1971292at2"/>
<sequence>MLVRRPAKAADFSGTVVVEWLNVSGGVDADVEWGALREEIIRQGHAWVGVSAQRIGVVGGPVLVPVTEGASLAGRGLVAIDPARYGSLRHPGDGFSFDILTQVGRAVRAGVGLGGPHPRQLIAAGESQAAYALVTYYNGVQPHTRAFDGFFVHSRGASGLPLVGPEEHADLVKALGSTPTVFRTDQDAPVLDVQTESDLTGLLSSHRARQPDNDRLRLWEVAGTAHVDTHLLGAAAARIDCGVPINSGPLHLVAKAGLRALAAWVTTGTPPAAAPRIEVTADGEPSVRRDADRIAVGGIRTPPVEIPVTVLSGEPGPTSSAICQLAGSNRPLPAGRLAELYPSRNDYQKRYNEATESAVRSDFLLSEDLPAMLAMADSSLIVA</sequence>
<dbReference type="EMBL" id="MBLM01000135">
    <property type="protein sequence ID" value="OHV33102.1"/>
    <property type="molecule type" value="Genomic_DNA"/>
</dbReference>
<organism evidence="2 3">
    <name type="scientific">Parafrankia colletiae</name>
    <dbReference type="NCBI Taxonomy" id="573497"/>
    <lineage>
        <taxon>Bacteria</taxon>
        <taxon>Bacillati</taxon>
        <taxon>Actinomycetota</taxon>
        <taxon>Actinomycetes</taxon>
        <taxon>Frankiales</taxon>
        <taxon>Frankiaceae</taxon>
        <taxon>Parafrankia</taxon>
    </lineage>
</organism>
<feature type="domain" description="Alpha/beta hydrolase" evidence="1">
    <location>
        <begin position="1"/>
        <end position="373"/>
    </location>
</feature>
<name>A0A1S1QJ55_9ACTN</name>
<evidence type="ECO:0000313" key="2">
    <source>
        <dbReference type="EMBL" id="OHV33102.1"/>
    </source>
</evidence>
<evidence type="ECO:0000259" key="1">
    <source>
        <dbReference type="Pfam" id="PF20091"/>
    </source>
</evidence>
<evidence type="ECO:0000313" key="3">
    <source>
        <dbReference type="Proteomes" id="UP000179627"/>
    </source>
</evidence>
<dbReference type="Pfam" id="PF20091">
    <property type="entry name" value="Abhydrolase_10"/>
    <property type="match status" value="1"/>
</dbReference>
<reference evidence="3" key="1">
    <citation type="submission" date="2016-07" db="EMBL/GenBank/DDBJ databases">
        <title>Sequence Frankia sp. strain CcI1.17.</title>
        <authorList>
            <person name="Ghodhbane-Gtari F."/>
            <person name="Swanson E."/>
            <person name="Gueddou A."/>
            <person name="Morris K."/>
            <person name="Hezbri K."/>
            <person name="Ktari A."/>
            <person name="Nouioui I."/>
            <person name="Abebe-Akele F."/>
            <person name="Simpson S."/>
            <person name="Thomas K."/>
            <person name="Gtari M."/>
            <person name="Tisa L.S."/>
            <person name="Hurst S."/>
        </authorList>
    </citation>
    <scope>NUCLEOTIDE SEQUENCE [LARGE SCALE GENOMIC DNA]</scope>
    <source>
        <strain evidence="3">Cc1.17</strain>
    </source>
</reference>
<keyword evidence="3" id="KW-1185">Reference proteome</keyword>
<proteinExistence type="predicted"/>